<protein>
    <submittedName>
        <fullName evidence="2">Nuclear transport factor 2 family protein</fullName>
    </submittedName>
</protein>
<dbReference type="Pfam" id="PF12680">
    <property type="entry name" value="SnoaL_2"/>
    <property type="match status" value="1"/>
</dbReference>
<dbReference type="Proteomes" id="UP001529085">
    <property type="component" value="Unassembled WGS sequence"/>
</dbReference>
<reference evidence="2 3" key="1">
    <citation type="submission" date="2023-03" db="EMBL/GenBank/DDBJ databases">
        <title>Strain YYF002 represents a novel species in the genus Winogradskyella isolated from seawater.</title>
        <authorList>
            <person name="Fu Z.-Y."/>
        </authorList>
    </citation>
    <scope>NUCLEOTIDE SEQUENCE [LARGE SCALE GENOMIC DNA]</scope>
    <source>
        <strain evidence="2 3">YYF002</strain>
    </source>
</reference>
<dbReference type="InterPro" id="IPR037401">
    <property type="entry name" value="SnoaL-like"/>
</dbReference>
<dbReference type="InterPro" id="IPR032710">
    <property type="entry name" value="NTF2-like_dom_sf"/>
</dbReference>
<dbReference type="RefSeq" id="WP_278005216.1">
    <property type="nucleotide sequence ID" value="NZ_JARSBN010000003.1"/>
</dbReference>
<sequence>MSDLISNFYQAFHQLDAKKMASYYHKDVIFEDPAFGVLKGKQAHAMWHMLCESQKGKDFRVEASNITENSAHWEAFYTFSKTGRKVHNKIDATFEFKDGLIIKHTDHFNLHTWAKQAIGFKGWLLGGTDFFRKKLQSKTNYLLKKYMAEKKATKLD</sequence>
<keyword evidence="3" id="KW-1185">Reference proteome</keyword>
<dbReference type="EMBL" id="JARSBN010000003">
    <property type="protein sequence ID" value="MDG4715767.1"/>
    <property type="molecule type" value="Genomic_DNA"/>
</dbReference>
<comment type="caution">
    <text evidence="2">The sequence shown here is derived from an EMBL/GenBank/DDBJ whole genome shotgun (WGS) entry which is preliminary data.</text>
</comment>
<gene>
    <name evidence="2" type="ORF">P7122_07780</name>
</gene>
<evidence type="ECO:0000313" key="2">
    <source>
        <dbReference type="EMBL" id="MDG4715767.1"/>
    </source>
</evidence>
<feature type="domain" description="SnoaL-like" evidence="1">
    <location>
        <begin position="7"/>
        <end position="104"/>
    </location>
</feature>
<proteinExistence type="predicted"/>
<dbReference type="SUPFAM" id="SSF54427">
    <property type="entry name" value="NTF2-like"/>
    <property type="match status" value="1"/>
</dbReference>
<accession>A0ABT6G149</accession>
<evidence type="ECO:0000259" key="1">
    <source>
        <dbReference type="Pfam" id="PF12680"/>
    </source>
</evidence>
<dbReference type="Gene3D" id="3.10.450.50">
    <property type="match status" value="1"/>
</dbReference>
<evidence type="ECO:0000313" key="3">
    <source>
        <dbReference type="Proteomes" id="UP001529085"/>
    </source>
</evidence>
<organism evidence="2 3">
    <name type="scientific">Winogradskyella marincola</name>
    <dbReference type="NCBI Taxonomy" id="3037795"/>
    <lineage>
        <taxon>Bacteria</taxon>
        <taxon>Pseudomonadati</taxon>
        <taxon>Bacteroidota</taxon>
        <taxon>Flavobacteriia</taxon>
        <taxon>Flavobacteriales</taxon>
        <taxon>Flavobacteriaceae</taxon>
        <taxon>Winogradskyella</taxon>
    </lineage>
</organism>
<name>A0ABT6G149_9FLAO</name>